<evidence type="ECO:0000313" key="1">
    <source>
        <dbReference type="EMBL" id="CAK9031459.1"/>
    </source>
</evidence>
<dbReference type="EMBL" id="CAXAMM010013448">
    <property type="protein sequence ID" value="CAK9031459.1"/>
    <property type="molecule type" value="Genomic_DNA"/>
</dbReference>
<comment type="caution">
    <text evidence="1">The sequence shown here is derived from an EMBL/GenBank/DDBJ whole genome shotgun (WGS) entry which is preliminary data.</text>
</comment>
<evidence type="ECO:0000313" key="2">
    <source>
        <dbReference type="Proteomes" id="UP001642464"/>
    </source>
</evidence>
<organism evidence="1 2">
    <name type="scientific">Durusdinium trenchii</name>
    <dbReference type="NCBI Taxonomy" id="1381693"/>
    <lineage>
        <taxon>Eukaryota</taxon>
        <taxon>Sar</taxon>
        <taxon>Alveolata</taxon>
        <taxon>Dinophyceae</taxon>
        <taxon>Suessiales</taxon>
        <taxon>Symbiodiniaceae</taxon>
        <taxon>Durusdinium</taxon>
    </lineage>
</organism>
<dbReference type="Proteomes" id="UP001642464">
    <property type="component" value="Unassembled WGS sequence"/>
</dbReference>
<proteinExistence type="predicted"/>
<accession>A0ABP0KYJ8</accession>
<name>A0ABP0KYJ8_9DINO</name>
<reference evidence="1 2" key="1">
    <citation type="submission" date="2024-02" db="EMBL/GenBank/DDBJ databases">
        <authorList>
            <person name="Chen Y."/>
            <person name="Shah S."/>
            <person name="Dougan E. K."/>
            <person name="Thang M."/>
            <person name="Chan C."/>
        </authorList>
    </citation>
    <scope>NUCLEOTIDE SEQUENCE [LARGE SCALE GENOMIC DNA]</scope>
</reference>
<protein>
    <submittedName>
        <fullName evidence="1">Uncharacterized protein</fullName>
    </submittedName>
</protein>
<sequence>MSQLSDAETIPGEVRSEIQESQSATQVEDSQVHRALWMRPETTAIAAPTNELAPVARPPTSAQAASGCCELVPASQEASQRLARPRTYQRYRPHMRLLPEQTLPWPRHVGGSGGGRLPFTPVEDPTEGVSYMMCSFCKCDRTFRVLQNFLRHMESGECPIGQRELLKLRGAEAPPLAAPATPAPGLTPAPRTPAPTAERAEAEVKEVEVKEAPQIATSFQKRRGLLSELRLLQPRKYAEMAADACGLLNRSVQELSTLVQRARQCPESSASTTADPPAPHGGGSTAARSAKEAERTPVEELIDRLKWHGFEFHPLFSFEDCRSEFLLRDAKQLPCLAPDRRTKRPVVDTDVTAKRAKEDSEARLGSQLVALDVV</sequence>
<gene>
    <name evidence="1" type="ORF">SCF082_LOCUS19653</name>
</gene>
<keyword evidence="2" id="KW-1185">Reference proteome</keyword>